<keyword evidence="2" id="KW-1185">Reference proteome</keyword>
<proteinExistence type="predicted"/>
<dbReference type="EMBL" id="CP151767">
    <property type="protein sequence ID" value="WZU67103.1"/>
    <property type="molecule type" value="Genomic_DNA"/>
</dbReference>
<organism evidence="1 2">
    <name type="scientific">Yoonia rhodophyticola</name>
    <dbReference type="NCBI Taxonomy" id="3137370"/>
    <lineage>
        <taxon>Bacteria</taxon>
        <taxon>Pseudomonadati</taxon>
        <taxon>Pseudomonadota</taxon>
        <taxon>Alphaproteobacteria</taxon>
        <taxon>Rhodobacterales</taxon>
        <taxon>Paracoccaceae</taxon>
        <taxon>Yoonia</taxon>
    </lineage>
</organism>
<dbReference type="AlphaFoldDB" id="A0AAN0MCD8"/>
<evidence type="ECO:0000313" key="1">
    <source>
        <dbReference type="EMBL" id="WZU67103.1"/>
    </source>
</evidence>
<evidence type="ECO:0000313" key="2">
    <source>
        <dbReference type="Proteomes" id="UP001470809"/>
    </source>
</evidence>
<accession>A0AAN0MCD8</accession>
<sequence length="283" mass="32483">MKYRSLSALTTDGKSVLQQGPLALVLIEDQIEVDSTVAHLRKIGFGTIIAFCAADIALPDGVIRVDHDVLADDALEDILNAVIAVAPDQWIHYCYNAEYFYYPFVETRSVGEMIAFCMEERRNSVLTYVVDLYARDLGAFPDAVDPQTPYLDRAGYYALARRDETGAELDRQMDYYGGLRWRFEEHIPDHRRRIDRLSLFRAAPGLRMDHDRRFNIAEYNTYACPWHNSLTATICSFRTAKALRRNPGSKHQIDSFDWPNAVAFNWQSQQLLDLGLMEPGQWF</sequence>
<reference evidence="1" key="1">
    <citation type="submission" date="2024-08" db="EMBL/GenBank/DDBJ databases">
        <title>Phylogenomic analyses of a clade within the roseobacter group suggest taxonomic reassignments of species of the genera Aestuariivita, Citreicella, Loktanella, Nautella, Pelagibaca, Ruegeria, Thalassobius, Thiobacimonas and Tropicibacter, and the proposal o.</title>
        <authorList>
            <person name="Jeon C.O."/>
        </authorList>
    </citation>
    <scope>NUCLEOTIDE SEQUENCE</scope>
    <source>
        <strain evidence="1">SS1-5</strain>
    </source>
</reference>
<dbReference type="KEGG" id="yrh:AABB31_19425"/>
<dbReference type="RefSeq" id="WP_342076415.1">
    <property type="nucleotide sequence ID" value="NZ_CP151767.2"/>
</dbReference>
<name>A0AAN0MCD8_9RHOB</name>
<dbReference type="Proteomes" id="UP001470809">
    <property type="component" value="Chromosome"/>
</dbReference>
<protein>
    <submittedName>
        <fullName evidence="1">Uncharacterized protein</fullName>
    </submittedName>
</protein>
<gene>
    <name evidence="1" type="ORF">AABB31_19425</name>
</gene>